<comment type="caution">
    <text evidence="1">The sequence shown here is derived from an EMBL/GenBank/DDBJ whole genome shotgun (WGS) entry which is preliminary data.</text>
</comment>
<dbReference type="Proteomes" id="UP000434582">
    <property type="component" value="Unassembled WGS sequence"/>
</dbReference>
<reference evidence="1 2" key="1">
    <citation type="submission" date="2019-10" db="EMBL/GenBank/DDBJ databases">
        <title>Draft whole-genome sequence of the purple nonsulfur photosynthetic bacterium Roseospira navarrensis DSM 15114.</title>
        <authorList>
            <person name="Kyndt J.A."/>
            <person name="Meyer T.E."/>
        </authorList>
    </citation>
    <scope>NUCLEOTIDE SEQUENCE [LARGE SCALE GENOMIC DNA]</scope>
    <source>
        <strain evidence="1 2">DSM 15114</strain>
    </source>
</reference>
<dbReference type="EMBL" id="WIVE01000054">
    <property type="protein sequence ID" value="MQX37758.1"/>
    <property type="molecule type" value="Genomic_DNA"/>
</dbReference>
<dbReference type="OrthoDB" id="4954742at2"/>
<proteinExistence type="predicted"/>
<protein>
    <submittedName>
        <fullName evidence="1">DUF1045 domain-containing protein</fullName>
    </submittedName>
</protein>
<name>A0A7X1ZG86_9PROT</name>
<gene>
    <name evidence="1" type="ORF">GHC57_14645</name>
</gene>
<dbReference type="InterPro" id="IPR009389">
    <property type="entry name" value="DUF1045"/>
</dbReference>
<evidence type="ECO:0000313" key="1">
    <source>
        <dbReference type="EMBL" id="MQX37758.1"/>
    </source>
</evidence>
<keyword evidence="2" id="KW-1185">Reference proteome</keyword>
<dbReference type="Pfam" id="PF06299">
    <property type="entry name" value="DUF1045"/>
    <property type="match status" value="1"/>
</dbReference>
<dbReference type="NCBIfam" id="TIGR03223">
    <property type="entry name" value="Phn_opern_protn"/>
    <property type="match status" value="1"/>
</dbReference>
<accession>A0A7X1ZG86</accession>
<sequence length="243" mass="25266">MLSTPGGQAGGQAGGRYAIYHAPLPGSALDDRAAAWLGRDAETGTARARPDVPGVAAARAEALTESPRFYGFHGTLKAPFALAAGTTADDLLAAVDGFAADRAAVSLPPLRVAGLGPFLALVPTAPCPALDELAAACVQTFDPFRAPPDAAELARRRAAGLTAAQTILLERWGYPYVMDAFRFHMTLTGPIADADERGVVAEGLSGLFAPVLGAPEPVTGLCVFHQPDRTTPFRLIHRAPFGR</sequence>
<dbReference type="AlphaFoldDB" id="A0A7X1ZG86"/>
<dbReference type="RefSeq" id="WP_153345561.1">
    <property type="nucleotide sequence ID" value="NZ_WIVE01000054.1"/>
</dbReference>
<organism evidence="1 2">
    <name type="scientific">Roseospira navarrensis</name>
    <dbReference type="NCBI Taxonomy" id="140058"/>
    <lineage>
        <taxon>Bacteria</taxon>
        <taxon>Pseudomonadati</taxon>
        <taxon>Pseudomonadota</taxon>
        <taxon>Alphaproteobacteria</taxon>
        <taxon>Rhodospirillales</taxon>
        <taxon>Rhodospirillaceae</taxon>
        <taxon>Roseospira</taxon>
    </lineage>
</organism>
<dbReference type="PIRSF" id="PIRSF033328">
    <property type="entry name" value="Phest_Mll4975"/>
    <property type="match status" value="1"/>
</dbReference>
<evidence type="ECO:0000313" key="2">
    <source>
        <dbReference type="Proteomes" id="UP000434582"/>
    </source>
</evidence>